<accession>A0ACC2PMG6</accession>
<comment type="caution">
    <text evidence="1">The sequence shown here is derived from an EMBL/GenBank/DDBJ whole genome shotgun (WGS) entry which is preliminary data.</text>
</comment>
<gene>
    <name evidence="1" type="ORF">QAD02_019571</name>
</gene>
<organism evidence="1 2">
    <name type="scientific">Eretmocerus hayati</name>
    <dbReference type="NCBI Taxonomy" id="131215"/>
    <lineage>
        <taxon>Eukaryota</taxon>
        <taxon>Metazoa</taxon>
        <taxon>Ecdysozoa</taxon>
        <taxon>Arthropoda</taxon>
        <taxon>Hexapoda</taxon>
        <taxon>Insecta</taxon>
        <taxon>Pterygota</taxon>
        <taxon>Neoptera</taxon>
        <taxon>Endopterygota</taxon>
        <taxon>Hymenoptera</taxon>
        <taxon>Apocrita</taxon>
        <taxon>Proctotrupomorpha</taxon>
        <taxon>Chalcidoidea</taxon>
        <taxon>Aphelinidae</taxon>
        <taxon>Aphelininae</taxon>
        <taxon>Eretmocerus</taxon>
    </lineage>
</organism>
<evidence type="ECO:0000313" key="2">
    <source>
        <dbReference type="Proteomes" id="UP001239111"/>
    </source>
</evidence>
<evidence type="ECO:0000313" key="1">
    <source>
        <dbReference type="EMBL" id="KAJ8683779.1"/>
    </source>
</evidence>
<sequence>MAGGAWCPKRQIESGVREWLQVDLNRPHVITAVETQGRFDHGRGQEYTEEYTVEYWRPGLDDWRPYTRWDGKQVLSGNTDTSTVVSRELVPPIFATQVRILPHSEHRRTVCLRVELRGCPDHSGIVSYEMPESPATELSDTSYDGERSNGWLSRGLGRLVDGETGDDNYRQDIAPGRGTGWVAWMRDNFPEKYVELAFHFDNLRTFNAVHIYSNNYFKRDVQVFEQADVWFDDGSSKDSKAIVEGGANEVDWNDGIEPADKTISYTYVPDLILENARNVSIALHGRQAKIVRMRLYFAARWIMISEVTFDSFTAREKDQAYVEILIGVLTAISLLLLMVFIVILLISRRQKFQSSPTVLKNPFGFAINMKGFLLNLAPGRMLNSGGHDTPDDEDEDPMARRNVVIPDIDELGNELVAEDEASLRETLGLAERYGSSILEPQYQPTYAVVGNTGISCRERREVELLSSRSFERGCASGRASNCSNSSDASDVSIGGASSASGYAEPISPHLYSSPSIRAGSGGPHYRSLPSQPIPPPLPPSQRTPAHQQREPEYAMPRRWPGTATKDKHKVASAPVVRWNIAPSMGKPYKCKEIEPVKLPGQCLHTMEKLGCGHVGEGVICALVGMGESPHTRTSRRIESHDAESLRLAVARAASPDGSACEEAETMRELRMLAWLSDANLARLLGVSLPTADTRPWAILEYTELGDLAHYLQYSEPLVGTYRAKCSPNLI</sequence>
<dbReference type="Proteomes" id="UP001239111">
    <property type="component" value="Chromosome 1"/>
</dbReference>
<protein>
    <submittedName>
        <fullName evidence="1">Uncharacterized protein</fullName>
    </submittedName>
</protein>
<keyword evidence="2" id="KW-1185">Reference proteome</keyword>
<dbReference type="EMBL" id="CM056741">
    <property type="protein sequence ID" value="KAJ8683779.1"/>
    <property type="molecule type" value="Genomic_DNA"/>
</dbReference>
<reference evidence="1" key="1">
    <citation type="submission" date="2023-04" db="EMBL/GenBank/DDBJ databases">
        <title>A chromosome-level genome assembly of the parasitoid wasp Eretmocerus hayati.</title>
        <authorList>
            <person name="Zhong Y."/>
            <person name="Liu S."/>
            <person name="Liu Y."/>
        </authorList>
    </citation>
    <scope>NUCLEOTIDE SEQUENCE</scope>
    <source>
        <strain evidence="1">ZJU_SS_LIU_2023</strain>
    </source>
</reference>
<proteinExistence type="predicted"/>
<feature type="non-terminal residue" evidence="1">
    <location>
        <position position="730"/>
    </location>
</feature>
<name>A0ACC2PMG6_9HYME</name>